<sequence length="370" mass="43242">MLQLKKRPSIIHKRSSANKVYVPGNARDNHYLLVSFRPEHVALATTDPRFADNYRQFSEQFFALCQRYELHNTHIIANGKLARVRYGEEQQHIETDEQIIFFYHPAMHTGHHLFVNEAQTVDKIDLLFLASGEQLRETAYLFHQQVMALMAEFALLMNVPLNQIKVKDHQHLTYDLYAHKRGHKQTKTHGLRQLSYRYQEQGLEISPHSQNLTYAITNIPVNLTMRQKIHQEFDEHIRYRDFYQSVITQVTRLCRQYELSHWVLVANGQIPLIRATTQHAESARRELLDIGMDAVQAYQPLIFVDEAQLVDSLSLVFIATDQDLQRNGYGKFVNQLTMMIKELSVSLGLEPERDALILRFFQHLSYKLSA</sequence>
<dbReference type="Proteomes" id="UP000194841">
    <property type="component" value="Unassembled WGS sequence"/>
</dbReference>
<accession>A0A244CTK5</accession>
<name>A0A244CTK5_PSEDV</name>
<dbReference type="OrthoDB" id="6288569at2"/>
<dbReference type="Pfam" id="PF11281">
    <property type="entry name" value="DUF3083"/>
    <property type="match status" value="1"/>
</dbReference>
<protein>
    <recommendedName>
        <fullName evidence="3">DUF3083 domain-containing protein</fullName>
    </recommendedName>
</protein>
<comment type="caution">
    <text evidence="1">The sequence shown here is derived from an EMBL/GenBank/DDBJ whole genome shotgun (WGS) entry which is preliminary data.</text>
</comment>
<keyword evidence="2" id="KW-1185">Reference proteome</keyword>
<dbReference type="RefSeq" id="WP_086742300.1">
    <property type="nucleotide sequence ID" value="NZ_MWPV01000001.1"/>
</dbReference>
<evidence type="ECO:0000313" key="2">
    <source>
        <dbReference type="Proteomes" id="UP000194841"/>
    </source>
</evidence>
<evidence type="ECO:0000313" key="1">
    <source>
        <dbReference type="EMBL" id="OUL58924.1"/>
    </source>
</evidence>
<proteinExistence type="predicted"/>
<dbReference type="EMBL" id="MWPV01000001">
    <property type="protein sequence ID" value="OUL58924.1"/>
    <property type="molecule type" value="Genomic_DNA"/>
</dbReference>
<reference evidence="1 2" key="1">
    <citation type="submission" date="2017-02" db="EMBL/GenBank/DDBJ databases">
        <title>Pseudoalteromonas ulvae TC14 Genome.</title>
        <authorList>
            <person name="Molmeret M."/>
        </authorList>
    </citation>
    <scope>NUCLEOTIDE SEQUENCE [LARGE SCALE GENOMIC DNA]</scope>
    <source>
        <strain evidence="1">TC14</strain>
    </source>
</reference>
<organism evidence="1 2">
    <name type="scientific">Pseudoalteromonas ulvae</name>
    <dbReference type="NCBI Taxonomy" id="107327"/>
    <lineage>
        <taxon>Bacteria</taxon>
        <taxon>Pseudomonadati</taxon>
        <taxon>Pseudomonadota</taxon>
        <taxon>Gammaproteobacteria</taxon>
        <taxon>Alteromonadales</taxon>
        <taxon>Pseudoalteromonadaceae</taxon>
        <taxon>Pseudoalteromonas</taxon>
    </lineage>
</organism>
<gene>
    <name evidence="1" type="ORF">B1199_01175</name>
</gene>
<evidence type="ECO:0008006" key="3">
    <source>
        <dbReference type="Google" id="ProtNLM"/>
    </source>
</evidence>
<dbReference type="InterPro" id="IPR021433">
    <property type="entry name" value="DUF3083"/>
</dbReference>
<dbReference type="AlphaFoldDB" id="A0A244CTK5"/>